<comment type="similarity">
    <text evidence="1">Belongs to the MDM20/NAA25 family.</text>
</comment>
<proteinExistence type="inferred from homology"/>
<dbReference type="PANTHER" id="PTHR22767">
    <property type="entry name" value="N-TERMINAL ACETYLTRANSFERASE-RELATED"/>
    <property type="match status" value="1"/>
</dbReference>
<protein>
    <recommendedName>
        <fullName evidence="5">N-terminal acetyltransferase B complex subunit NAA25 homolog</fullName>
    </recommendedName>
</protein>
<evidence type="ECO:0008006" key="5">
    <source>
        <dbReference type="Google" id="ProtNLM"/>
    </source>
</evidence>
<organism evidence="3 4">
    <name type="scientific">Trichobilharzia regenti</name>
    <name type="common">Nasal bird schistosome</name>
    <dbReference type="NCBI Taxonomy" id="157069"/>
    <lineage>
        <taxon>Eukaryota</taxon>
        <taxon>Metazoa</taxon>
        <taxon>Spiralia</taxon>
        <taxon>Lophotrochozoa</taxon>
        <taxon>Platyhelminthes</taxon>
        <taxon>Trematoda</taxon>
        <taxon>Digenea</taxon>
        <taxon>Strigeidida</taxon>
        <taxon>Schistosomatoidea</taxon>
        <taxon>Schistosomatidae</taxon>
        <taxon>Trichobilharzia</taxon>
    </lineage>
</organism>
<dbReference type="Proteomes" id="UP000050795">
    <property type="component" value="Unassembled WGS sequence"/>
</dbReference>
<evidence type="ECO:0000256" key="2">
    <source>
        <dbReference type="SAM" id="MobiDB-lite"/>
    </source>
</evidence>
<dbReference type="WBParaSite" id="TREG1_87650.1">
    <property type="protein sequence ID" value="TREG1_87650.1"/>
    <property type="gene ID" value="TREG1_87650"/>
</dbReference>
<dbReference type="PANTHER" id="PTHR22767:SF3">
    <property type="entry name" value="N-ALPHA-ACETYLTRANSFERASE 25, NATB AUXILIARY SUBUNIT"/>
    <property type="match status" value="1"/>
</dbReference>
<dbReference type="InterPro" id="IPR011990">
    <property type="entry name" value="TPR-like_helical_dom_sf"/>
</dbReference>
<evidence type="ECO:0000256" key="1">
    <source>
        <dbReference type="ARBA" id="ARBA00006298"/>
    </source>
</evidence>
<name>A0AA85KI91_TRIRE</name>
<feature type="region of interest" description="Disordered" evidence="2">
    <location>
        <begin position="909"/>
        <end position="928"/>
    </location>
</feature>
<accession>A0AA85KI91</accession>
<sequence length="1063" mass="120930">MSVGLDFQETRLRAIIEPFESGNYKKALQEANKLLKKTPDCTSAKALKALTLHRSGKVTEANSLADELVKSYPTDESTLNVIMCYFRKTGQEEKISQFLKSSLEKTPNREDLLVCLFLHQVQGGDFSAQQATARLLLQKYPSTGYNYWLIMSTIMQAESDPVMGQRMYLPLAEKMLIREAEGGKMSRHSEFQVLIDLLGRLHKHDAAYKLLNRKDITENMDKEDYSCDYFYTRLSLAAHLDIWEDLYELVKARVKVNPNDWTPWKKLIEVSLGDKERMETVMSLVNTTVTDHRCVRAPQLARLDLYVNMLKLGLNSGSDHNPLTYMLDYFNTFCRKPICSLDLAYLVRVVLPNQDDQLKYISTLLDTVEANLDFTNKEDKSVYRHLCAYQIARANNHQASSQTLLRSYFGYAPDRSELLVKKFKDIAIKDDVNFLDLYPVDGFLLLALSSLLEASSVPVDNYSFSFGAGLLAIYWIHVIGLEYTNVNHHLRMKLCRLYSSDYLNCTELLLPHLDKLEIKQLLFLSLGHLFIKPSPSLTVCTDILPSQSQNDDNSNALHSLYQRIMTLSSSMVSEAEECLVAAYRKHAYTKIREFTQFVNQLKNADTFLAVQTELLHWQLIISQSDFDTLLEQIGPAQTGILNISKHLKTIVDCRDFSVTPNFDPYEQQENVQLSFDHLISWINLRFTTLNVILDSTSLVMSIVKVVHSLISDNQKETSENMLSSEAVKNVNSLLSTLNDLASRINQPSEEKMKNFQTLSWNVMTRRDQILKTFPDLPDVTCTSLYYYGPYRSILSIGLEIMLGLLRLVSDGPCAFPRKSIDYLFNSLNECFSSVKCIQKDIDIPQIYPSVDTTSFPFAHNGVHTTNETSGDKDCVHLGGILLILTMLYESISLGSLLISMIRSALRPRSHYHHQASKRQKRKIKKDKSINGDSLHSPIFNSLDHLGACLHNTVIQFIAVTNHLAEASDSWSSWCRSDLSKEFHSMALNACTYVLSEDFLEQYPVLKPSVSAFEEISTTYEKSFTRITAGFRVKACCLQSIASELAIYESLNQEIGFEHVQDSS</sequence>
<evidence type="ECO:0000313" key="3">
    <source>
        <dbReference type="Proteomes" id="UP000050795"/>
    </source>
</evidence>
<reference evidence="3" key="1">
    <citation type="submission" date="2022-06" db="EMBL/GenBank/DDBJ databases">
        <authorList>
            <person name="Berger JAMES D."/>
            <person name="Berger JAMES D."/>
        </authorList>
    </citation>
    <scope>NUCLEOTIDE SEQUENCE [LARGE SCALE GENOMIC DNA]</scope>
</reference>
<evidence type="ECO:0000313" key="4">
    <source>
        <dbReference type="WBParaSite" id="TREG1_87650.1"/>
    </source>
</evidence>
<dbReference type="SUPFAM" id="SSF48452">
    <property type="entry name" value="TPR-like"/>
    <property type="match status" value="1"/>
</dbReference>
<dbReference type="GO" id="GO:0031416">
    <property type="term" value="C:NatB complex"/>
    <property type="evidence" value="ECO:0007669"/>
    <property type="project" value="TreeGrafter"/>
</dbReference>
<dbReference type="AlphaFoldDB" id="A0AA85KI91"/>
<dbReference type="InterPro" id="IPR019183">
    <property type="entry name" value="NAA25_NatB_aux_su"/>
</dbReference>
<dbReference type="Gene3D" id="1.25.40.1040">
    <property type="match status" value="1"/>
</dbReference>
<feature type="compositionally biased region" description="Basic residues" evidence="2">
    <location>
        <begin position="909"/>
        <end position="925"/>
    </location>
</feature>
<dbReference type="Pfam" id="PF09797">
    <property type="entry name" value="NatB_MDM20"/>
    <property type="match status" value="1"/>
</dbReference>
<reference evidence="4" key="2">
    <citation type="submission" date="2023-11" db="UniProtKB">
        <authorList>
            <consortium name="WormBaseParasite"/>
        </authorList>
    </citation>
    <scope>IDENTIFICATION</scope>
</reference>
<keyword evidence="3" id="KW-1185">Reference proteome</keyword>